<name>A0ABT0HNZ0_9BACT</name>
<dbReference type="SUPFAM" id="SSF102114">
    <property type="entry name" value="Radical SAM enzymes"/>
    <property type="match status" value="1"/>
</dbReference>
<keyword evidence="10 14" id="KW-0408">Iron</keyword>
<dbReference type="SFLD" id="SFLDG01065">
    <property type="entry name" value="anaerobic_coproporphyrinogen-I"/>
    <property type="match status" value="1"/>
</dbReference>
<evidence type="ECO:0000256" key="11">
    <source>
        <dbReference type="ARBA" id="ARBA00023014"/>
    </source>
</evidence>
<evidence type="ECO:0000256" key="5">
    <source>
        <dbReference type="ARBA" id="ARBA00022485"/>
    </source>
</evidence>
<evidence type="ECO:0000256" key="10">
    <source>
        <dbReference type="ARBA" id="ARBA00023004"/>
    </source>
</evidence>
<evidence type="ECO:0000256" key="14">
    <source>
        <dbReference type="PIRNR" id="PIRNR000167"/>
    </source>
</evidence>
<evidence type="ECO:0000256" key="8">
    <source>
        <dbReference type="ARBA" id="ARBA00022723"/>
    </source>
</evidence>
<keyword evidence="9 14" id="KW-0560">Oxidoreductase</keyword>
<sequence>MNALIQKYNVPGPRYTSYPTVPFWDDSTFSETAWVRNLRRAFSVSNSTTGISLYIHLPYCESLCTFCGCNKRITRNHNVEGPYIDALLTEWNTYCDLLQSAGSERPRIAELHLGGGTPSFFSPDQLNRLLTGIFSQATPAESTDYGWEGHPNNTTREHLQTLYDFGFRRVSFGVQDYDPKVQRAIHRIQPFENVKQVTDWARQIGYTSISHDLVFGLPFQTADTITDTIYKTLTLRPDRIAFYSYAHVPWIEGVNGQRGFQDKDLPTGDQKRILYETGRDLLEQAGYVEIGMDHFALPHDSLYKALENKTLHRNFMGYTTTQTRLLLGLGASSISDVWSAFAQNEKDLDTYINRANAGELPLLRGHVLDDQDQFLRRQILNIMCQGQTQWPLGSWSRKEWEVLSARLESFWLDGLLDYDVEGLRVHSEGRPFLRNICMAFDERLNYAQPQTRLFSQTV</sequence>
<dbReference type="InterPro" id="IPR058240">
    <property type="entry name" value="rSAM_sf"/>
</dbReference>
<dbReference type="InterPro" id="IPR004558">
    <property type="entry name" value="Coprogen_oxidase_HemN"/>
</dbReference>
<comment type="similarity">
    <text evidence="3 14">Belongs to the anaerobic coproporphyrinogen-III oxidase family.</text>
</comment>
<evidence type="ECO:0000256" key="6">
    <source>
        <dbReference type="ARBA" id="ARBA00022490"/>
    </source>
</evidence>
<dbReference type="PANTHER" id="PTHR13932">
    <property type="entry name" value="COPROPORPHYRINIGEN III OXIDASE"/>
    <property type="match status" value="1"/>
</dbReference>
<proteinExistence type="inferred from homology"/>
<evidence type="ECO:0000256" key="3">
    <source>
        <dbReference type="ARBA" id="ARBA00005493"/>
    </source>
</evidence>
<gene>
    <name evidence="16" type="primary">hemN</name>
    <name evidence="16" type="ORF">M0L20_18600</name>
</gene>
<dbReference type="PROSITE" id="PS51918">
    <property type="entry name" value="RADICAL_SAM"/>
    <property type="match status" value="1"/>
</dbReference>
<dbReference type="PIRSF" id="PIRSF000167">
    <property type="entry name" value="HemN"/>
    <property type="match status" value="1"/>
</dbReference>
<reference evidence="16 17" key="1">
    <citation type="submission" date="2022-04" db="EMBL/GenBank/DDBJ databases">
        <title>Spirosoma sp. strain RP8 genome sequencing and assembly.</title>
        <authorList>
            <person name="Jung Y."/>
        </authorList>
    </citation>
    <scope>NUCLEOTIDE SEQUENCE [LARGE SCALE GENOMIC DNA]</scope>
    <source>
        <strain evidence="16 17">RP8</strain>
    </source>
</reference>
<dbReference type="Proteomes" id="UP001202180">
    <property type="component" value="Unassembled WGS sequence"/>
</dbReference>
<protein>
    <recommendedName>
        <fullName evidence="14">Coproporphyrinogen-III oxidase</fullName>
        <ecNumber evidence="14">1.3.98.3</ecNumber>
    </recommendedName>
</protein>
<dbReference type="Gene3D" id="3.20.20.70">
    <property type="entry name" value="Aldolase class I"/>
    <property type="match status" value="1"/>
</dbReference>
<comment type="subcellular location">
    <subcellularLocation>
        <location evidence="1 14">Cytoplasm</location>
    </subcellularLocation>
</comment>
<dbReference type="NCBIfam" id="TIGR00538">
    <property type="entry name" value="hemN"/>
    <property type="match status" value="1"/>
</dbReference>
<evidence type="ECO:0000256" key="12">
    <source>
        <dbReference type="ARBA" id="ARBA00023244"/>
    </source>
</evidence>
<dbReference type="PANTHER" id="PTHR13932:SF6">
    <property type="entry name" value="OXYGEN-INDEPENDENT COPROPORPHYRINOGEN III OXIDASE"/>
    <property type="match status" value="1"/>
</dbReference>
<evidence type="ECO:0000313" key="17">
    <source>
        <dbReference type="Proteomes" id="UP001202180"/>
    </source>
</evidence>
<dbReference type="Gene3D" id="1.10.10.920">
    <property type="match status" value="1"/>
</dbReference>
<dbReference type="EMBL" id="JALPRF010000003">
    <property type="protein sequence ID" value="MCK8493884.1"/>
    <property type="molecule type" value="Genomic_DNA"/>
</dbReference>
<feature type="domain" description="Radical SAM core" evidence="15">
    <location>
        <begin position="45"/>
        <end position="276"/>
    </location>
</feature>
<dbReference type="RefSeq" id="WP_248478512.1">
    <property type="nucleotide sequence ID" value="NZ_JALPRF010000003.1"/>
</dbReference>
<keyword evidence="11 14" id="KW-0411">Iron-sulfur</keyword>
<organism evidence="16 17">
    <name type="scientific">Spirosoma liriopis</name>
    <dbReference type="NCBI Taxonomy" id="2937440"/>
    <lineage>
        <taxon>Bacteria</taxon>
        <taxon>Pseudomonadati</taxon>
        <taxon>Bacteroidota</taxon>
        <taxon>Cytophagia</taxon>
        <taxon>Cytophagales</taxon>
        <taxon>Cytophagaceae</taxon>
        <taxon>Spirosoma</taxon>
    </lineage>
</organism>
<dbReference type="CDD" id="cd01335">
    <property type="entry name" value="Radical_SAM"/>
    <property type="match status" value="1"/>
</dbReference>
<comment type="pathway">
    <text evidence="2 14">Porphyrin-containing compound metabolism; protoporphyrin-IX biosynthesis; protoporphyrinogen-IX from coproporphyrinogen-III (AdoMet route): step 1/1.</text>
</comment>
<keyword evidence="8 14" id="KW-0479">Metal-binding</keyword>
<dbReference type="InterPro" id="IPR013785">
    <property type="entry name" value="Aldolase_TIM"/>
</dbReference>
<keyword evidence="12 14" id="KW-0627">Porphyrin biosynthesis</keyword>
<evidence type="ECO:0000256" key="13">
    <source>
        <dbReference type="ARBA" id="ARBA00048321"/>
    </source>
</evidence>
<keyword evidence="7 14" id="KW-0949">S-adenosyl-L-methionine</keyword>
<dbReference type="SMART" id="SM00729">
    <property type="entry name" value="Elp3"/>
    <property type="match status" value="1"/>
</dbReference>
<keyword evidence="17" id="KW-1185">Reference proteome</keyword>
<dbReference type="SFLD" id="SFLDS00029">
    <property type="entry name" value="Radical_SAM"/>
    <property type="match status" value="1"/>
</dbReference>
<comment type="catalytic activity">
    <reaction evidence="13 14">
        <text>coproporphyrinogen III + 2 S-adenosyl-L-methionine = protoporphyrinogen IX + 2 5'-deoxyadenosine + 2 L-methionine + 2 CO2</text>
        <dbReference type="Rhea" id="RHEA:15425"/>
        <dbReference type="ChEBI" id="CHEBI:16526"/>
        <dbReference type="ChEBI" id="CHEBI:17319"/>
        <dbReference type="ChEBI" id="CHEBI:57307"/>
        <dbReference type="ChEBI" id="CHEBI:57309"/>
        <dbReference type="ChEBI" id="CHEBI:57844"/>
        <dbReference type="ChEBI" id="CHEBI:59789"/>
        <dbReference type="EC" id="1.3.98.3"/>
    </reaction>
</comment>
<comment type="cofactor">
    <cofactor evidence="14">
        <name>[4Fe-4S] cluster</name>
        <dbReference type="ChEBI" id="CHEBI:49883"/>
    </cofactor>
    <text evidence="14">Binds 1 [4Fe-4S] cluster. The cluster is coordinated with 3 cysteines and an exchangeable S-adenosyl-L-methionine.</text>
</comment>
<evidence type="ECO:0000256" key="2">
    <source>
        <dbReference type="ARBA" id="ARBA00004785"/>
    </source>
</evidence>
<evidence type="ECO:0000256" key="4">
    <source>
        <dbReference type="ARBA" id="ARBA00011245"/>
    </source>
</evidence>
<keyword evidence="6 14" id="KW-0963">Cytoplasm</keyword>
<evidence type="ECO:0000256" key="9">
    <source>
        <dbReference type="ARBA" id="ARBA00023002"/>
    </source>
</evidence>
<dbReference type="InterPro" id="IPR007197">
    <property type="entry name" value="rSAM"/>
</dbReference>
<comment type="caution">
    <text evidence="16">The sequence shown here is derived from an EMBL/GenBank/DDBJ whole genome shotgun (WGS) entry which is preliminary data.</text>
</comment>
<dbReference type="Pfam" id="PF04055">
    <property type="entry name" value="Radical_SAM"/>
    <property type="match status" value="1"/>
</dbReference>
<evidence type="ECO:0000259" key="15">
    <source>
        <dbReference type="PROSITE" id="PS51918"/>
    </source>
</evidence>
<comment type="subunit">
    <text evidence="4">Monomer.</text>
</comment>
<dbReference type="InterPro" id="IPR006638">
    <property type="entry name" value="Elp3/MiaA/NifB-like_rSAM"/>
</dbReference>
<dbReference type="EC" id="1.3.98.3" evidence="14"/>
<dbReference type="GO" id="GO:0051989">
    <property type="term" value="F:coproporphyrinogen dehydrogenase activity"/>
    <property type="evidence" value="ECO:0007669"/>
    <property type="project" value="UniProtKB-EC"/>
</dbReference>
<evidence type="ECO:0000256" key="1">
    <source>
        <dbReference type="ARBA" id="ARBA00004496"/>
    </source>
</evidence>
<accession>A0ABT0HNZ0</accession>
<evidence type="ECO:0000313" key="16">
    <source>
        <dbReference type="EMBL" id="MCK8493884.1"/>
    </source>
</evidence>
<keyword evidence="5 14" id="KW-0004">4Fe-4S</keyword>
<dbReference type="InterPro" id="IPR034505">
    <property type="entry name" value="Coproporphyrinogen-III_oxidase"/>
</dbReference>
<evidence type="ECO:0000256" key="7">
    <source>
        <dbReference type="ARBA" id="ARBA00022691"/>
    </source>
</evidence>